<keyword evidence="13" id="KW-0812">Transmembrane</keyword>
<keyword evidence="4" id="KW-0813">Transport</keyword>
<keyword evidence="6 12" id="KW-0479">Metal-binding</keyword>
<dbReference type="GO" id="GO:0005507">
    <property type="term" value="F:copper ion binding"/>
    <property type="evidence" value="ECO:0007669"/>
    <property type="project" value="InterPro"/>
</dbReference>
<evidence type="ECO:0000256" key="4">
    <source>
        <dbReference type="ARBA" id="ARBA00022448"/>
    </source>
</evidence>
<dbReference type="SUPFAM" id="SSF46626">
    <property type="entry name" value="Cytochrome c"/>
    <property type="match status" value="1"/>
</dbReference>
<dbReference type="GO" id="GO:0042597">
    <property type="term" value="C:periplasmic space"/>
    <property type="evidence" value="ECO:0007669"/>
    <property type="project" value="UniProtKB-SubCell"/>
</dbReference>
<sequence length="324" mass="34384">MSARPQSVLHPGGWDAEVTAHLAWVLIGGAALAFAGVMVVCALGLRRQREVRPRRWLLGAGVALPSVALLALLLYSVWRGALLSEVSSRQTVRIAVVAHMWWWEVRYTDPTGGADIVLANEIRLPVGQPVYLGLSSADVIHSFWAPALAGKVDMVPGRVHGLMLRARQPGVYRVQCAEYCGEQHARMALHVVALGEREFAAWLAAQALPARANASANASANAAGRRVFEARRCAACHTVRGVGDHAIGGAGVAAGTDGGGLGPDLTHVGSRLYLGAGTLRNGRAALRQWIADPHHLKPGVRMPASTDMSATDLQALAAWLEALQ</sequence>
<organism evidence="16 17">
    <name type="scientific">Duganella callida</name>
    <dbReference type="NCBI Taxonomy" id="2561932"/>
    <lineage>
        <taxon>Bacteria</taxon>
        <taxon>Pseudomonadati</taxon>
        <taxon>Pseudomonadota</taxon>
        <taxon>Betaproteobacteria</taxon>
        <taxon>Burkholderiales</taxon>
        <taxon>Oxalobacteraceae</taxon>
        <taxon>Telluria group</taxon>
        <taxon>Duganella</taxon>
    </lineage>
</organism>
<evidence type="ECO:0000313" key="16">
    <source>
        <dbReference type="EMBL" id="TFW20466.1"/>
    </source>
</evidence>
<dbReference type="GO" id="GO:0020037">
    <property type="term" value="F:heme binding"/>
    <property type="evidence" value="ECO:0007669"/>
    <property type="project" value="InterPro"/>
</dbReference>
<comment type="similarity">
    <text evidence="3">Belongs to the cytochrome c oxidase subunit 2 family.</text>
</comment>
<comment type="catalytic activity">
    <reaction evidence="11">
        <text>4 Fe(II)-[cytochrome c] + O2 + 8 H(+)(in) = 4 Fe(III)-[cytochrome c] + 2 H2O + 4 H(+)(out)</text>
        <dbReference type="Rhea" id="RHEA:11436"/>
        <dbReference type="Rhea" id="RHEA-COMP:10350"/>
        <dbReference type="Rhea" id="RHEA-COMP:14399"/>
        <dbReference type="ChEBI" id="CHEBI:15377"/>
        <dbReference type="ChEBI" id="CHEBI:15378"/>
        <dbReference type="ChEBI" id="CHEBI:15379"/>
        <dbReference type="ChEBI" id="CHEBI:29033"/>
        <dbReference type="ChEBI" id="CHEBI:29034"/>
        <dbReference type="EC" id="7.1.1.9"/>
    </reaction>
</comment>
<dbReference type="InterPro" id="IPR001505">
    <property type="entry name" value="Copper_CuA"/>
</dbReference>
<keyword evidence="7" id="KW-0249">Electron transport</keyword>
<evidence type="ECO:0000256" key="8">
    <source>
        <dbReference type="ARBA" id="ARBA00023004"/>
    </source>
</evidence>
<dbReference type="InterPro" id="IPR034236">
    <property type="entry name" value="CuRO_CcO_Caa3_II"/>
</dbReference>
<dbReference type="OrthoDB" id="9773456at2"/>
<evidence type="ECO:0000256" key="5">
    <source>
        <dbReference type="ARBA" id="ARBA00022617"/>
    </source>
</evidence>
<keyword evidence="5 12" id="KW-0349">Heme</keyword>
<dbReference type="GO" id="GO:0042773">
    <property type="term" value="P:ATP synthesis coupled electron transport"/>
    <property type="evidence" value="ECO:0007669"/>
    <property type="project" value="TreeGrafter"/>
</dbReference>
<keyword evidence="8 12" id="KW-0408">Iron</keyword>
<keyword evidence="10 13" id="KW-0472">Membrane</keyword>
<feature type="domain" description="Cytochrome oxidase subunit II copper A binding" evidence="14">
    <location>
        <begin position="89"/>
        <end position="205"/>
    </location>
</feature>
<evidence type="ECO:0000256" key="7">
    <source>
        <dbReference type="ARBA" id="ARBA00022982"/>
    </source>
</evidence>
<protein>
    <submittedName>
        <fullName evidence="16">C-type cytochrome</fullName>
    </submittedName>
</protein>
<dbReference type="Proteomes" id="UP000297729">
    <property type="component" value="Unassembled WGS sequence"/>
</dbReference>
<dbReference type="RefSeq" id="WP_135202327.1">
    <property type="nucleotide sequence ID" value="NZ_SPVG01000150.1"/>
</dbReference>
<feature type="transmembrane region" description="Helical" evidence="13">
    <location>
        <begin position="20"/>
        <end position="45"/>
    </location>
</feature>
<dbReference type="InterPro" id="IPR002429">
    <property type="entry name" value="CcO_II-like_C"/>
</dbReference>
<dbReference type="Gene3D" id="2.60.40.420">
    <property type="entry name" value="Cupredoxins - blue copper proteins"/>
    <property type="match status" value="1"/>
</dbReference>
<comment type="subcellular location">
    <subcellularLocation>
        <location evidence="1">Membrane</location>
    </subcellularLocation>
    <subcellularLocation>
        <location evidence="2">Periplasm</location>
    </subcellularLocation>
</comment>
<evidence type="ECO:0000256" key="1">
    <source>
        <dbReference type="ARBA" id="ARBA00004370"/>
    </source>
</evidence>
<dbReference type="InterPro" id="IPR008972">
    <property type="entry name" value="Cupredoxin"/>
</dbReference>
<dbReference type="EMBL" id="SPVG01000150">
    <property type="protein sequence ID" value="TFW20466.1"/>
    <property type="molecule type" value="Genomic_DNA"/>
</dbReference>
<feature type="transmembrane region" description="Helical" evidence="13">
    <location>
        <begin position="57"/>
        <end position="78"/>
    </location>
</feature>
<dbReference type="InterPro" id="IPR009056">
    <property type="entry name" value="Cyt_c-like_dom"/>
</dbReference>
<dbReference type="PANTHER" id="PTHR22888:SF9">
    <property type="entry name" value="CYTOCHROME C OXIDASE SUBUNIT 2"/>
    <property type="match status" value="1"/>
</dbReference>
<dbReference type="PROSITE" id="PS00078">
    <property type="entry name" value="COX2"/>
    <property type="match status" value="1"/>
</dbReference>
<keyword evidence="17" id="KW-1185">Reference proteome</keyword>
<dbReference type="InterPro" id="IPR045187">
    <property type="entry name" value="CcO_II"/>
</dbReference>
<keyword evidence="9" id="KW-0186">Copper</keyword>
<comment type="caution">
    <text evidence="16">The sequence shown here is derived from an EMBL/GenBank/DDBJ whole genome shotgun (WGS) entry which is preliminary data.</text>
</comment>
<dbReference type="Pfam" id="PF00116">
    <property type="entry name" value="COX2"/>
    <property type="match status" value="1"/>
</dbReference>
<dbReference type="PRINTS" id="PR01166">
    <property type="entry name" value="CYCOXIDASEII"/>
</dbReference>
<dbReference type="Pfam" id="PF00034">
    <property type="entry name" value="Cytochrom_C"/>
    <property type="match status" value="1"/>
</dbReference>
<dbReference type="CDD" id="cd04213">
    <property type="entry name" value="CuRO_CcO_Caa3_II"/>
    <property type="match status" value="1"/>
</dbReference>
<evidence type="ECO:0000256" key="10">
    <source>
        <dbReference type="ARBA" id="ARBA00023136"/>
    </source>
</evidence>
<dbReference type="AlphaFoldDB" id="A0A4Y9SIF3"/>
<dbReference type="GO" id="GO:0004129">
    <property type="term" value="F:cytochrome-c oxidase activity"/>
    <property type="evidence" value="ECO:0007669"/>
    <property type="project" value="UniProtKB-EC"/>
</dbReference>
<evidence type="ECO:0000259" key="15">
    <source>
        <dbReference type="PROSITE" id="PS51007"/>
    </source>
</evidence>
<evidence type="ECO:0000259" key="14">
    <source>
        <dbReference type="PROSITE" id="PS50857"/>
    </source>
</evidence>
<evidence type="ECO:0000256" key="6">
    <source>
        <dbReference type="ARBA" id="ARBA00022723"/>
    </source>
</evidence>
<evidence type="ECO:0000256" key="11">
    <source>
        <dbReference type="ARBA" id="ARBA00047816"/>
    </source>
</evidence>
<evidence type="ECO:0000256" key="3">
    <source>
        <dbReference type="ARBA" id="ARBA00007866"/>
    </source>
</evidence>
<name>A0A4Y9SIF3_9BURK</name>
<feature type="domain" description="Cytochrome c" evidence="15">
    <location>
        <begin position="219"/>
        <end position="324"/>
    </location>
</feature>
<dbReference type="PROSITE" id="PS51007">
    <property type="entry name" value="CYTC"/>
    <property type="match status" value="1"/>
</dbReference>
<gene>
    <name evidence="16" type="ORF">E4L98_14840</name>
</gene>
<accession>A0A4Y9SIF3</accession>
<reference evidence="16 17" key="1">
    <citation type="submission" date="2019-03" db="EMBL/GenBank/DDBJ databases">
        <title>Draft Genome Sequence of Duganella callidus sp. nov., a Novel Duganella Species Isolated from Cultivated Soil.</title>
        <authorList>
            <person name="Raths R."/>
            <person name="Peta V."/>
            <person name="Bucking H."/>
        </authorList>
    </citation>
    <scope>NUCLEOTIDE SEQUENCE [LARGE SCALE GENOMIC DNA]</scope>
    <source>
        <strain evidence="16 17">DN04</strain>
    </source>
</reference>
<dbReference type="PANTHER" id="PTHR22888">
    <property type="entry name" value="CYTOCHROME C OXIDASE, SUBUNIT II"/>
    <property type="match status" value="1"/>
</dbReference>
<evidence type="ECO:0000313" key="17">
    <source>
        <dbReference type="Proteomes" id="UP000297729"/>
    </source>
</evidence>
<evidence type="ECO:0000256" key="12">
    <source>
        <dbReference type="PROSITE-ProRule" id="PRU00433"/>
    </source>
</evidence>
<dbReference type="SUPFAM" id="SSF49503">
    <property type="entry name" value="Cupredoxins"/>
    <property type="match status" value="1"/>
</dbReference>
<evidence type="ECO:0000256" key="13">
    <source>
        <dbReference type="SAM" id="Phobius"/>
    </source>
</evidence>
<dbReference type="PROSITE" id="PS50857">
    <property type="entry name" value="COX2_CUA"/>
    <property type="match status" value="1"/>
</dbReference>
<proteinExistence type="inferred from homology"/>
<evidence type="ECO:0000256" key="2">
    <source>
        <dbReference type="ARBA" id="ARBA00004418"/>
    </source>
</evidence>
<dbReference type="GO" id="GO:0016020">
    <property type="term" value="C:membrane"/>
    <property type="evidence" value="ECO:0007669"/>
    <property type="project" value="UniProtKB-SubCell"/>
</dbReference>
<dbReference type="InterPro" id="IPR036909">
    <property type="entry name" value="Cyt_c-like_dom_sf"/>
</dbReference>
<evidence type="ECO:0000256" key="9">
    <source>
        <dbReference type="ARBA" id="ARBA00023008"/>
    </source>
</evidence>
<keyword evidence="13" id="KW-1133">Transmembrane helix</keyword>